<keyword evidence="1" id="KW-0229">DNA integration</keyword>
<dbReference type="GO" id="GO:0015074">
    <property type="term" value="P:DNA integration"/>
    <property type="evidence" value="ECO:0007669"/>
    <property type="project" value="UniProtKB-KW"/>
</dbReference>
<accession>A0A4V2NGM7</accession>
<dbReference type="InterPro" id="IPR006119">
    <property type="entry name" value="Resolv_N"/>
</dbReference>
<dbReference type="PANTHER" id="PTHR30461">
    <property type="entry name" value="DNA-INVERTASE FROM LAMBDOID PROPHAGE"/>
    <property type="match status" value="1"/>
</dbReference>
<dbReference type="Proteomes" id="UP000294200">
    <property type="component" value="Unassembled WGS sequence"/>
</dbReference>
<gene>
    <name evidence="10" type="ORF">BZM27_32920</name>
</gene>
<evidence type="ECO:0000256" key="2">
    <source>
        <dbReference type="ARBA" id="ARBA00023125"/>
    </source>
</evidence>
<dbReference type="PROSITE" id="PS51736">
    <property type="entry name" value="RECOMBINASES_3"/>
    <property type="match status" value="1"/>
</dbReference>
<dbReference type="InterPro" id="IPR036162">
    <property type="entry name" value="Resolvase-like_N_sf"/>
</dbReference>
<dbReference type="Gene3D" id="3.90.1750.20">
    <property type="entry name" value="Putative Large Serine Recombinase, Chain B, Domain 2"/>
    <property type="match status" value="1"/>
</dbReference>
<keyword evidence="2" id="KW-0238">DNA-binding</keyword>
<proteinExistence type="predicted"/>
<dbReference type="InterPro" id="IPR038109">
    <property type="entry name" value="DNA_bind_recomb_sf"/>
</dbReference>
<dbReference type="AlphaFoldDB" id="A0A4V2NGM7"/>
<dbReference type="Pfam" id="PF00239">
    <property type="entry name" value="Resolvase"/>
    <property type="match status" value="1"/>
</dbReference>
<evidence type="ECO:0000256" key="6">
    <source>
        <dbReference type="SAM" id="Coils"/>
    </source>
</evidence>
<dbReference type="Gene3D" id="3.40.50.1390">
    <property type="entry name" value="Resolvase, N-terminal catalytic domain"/>
    <property type="match status" value="1"/>
</dbReference>
<feature type="region of interest" description="Disordered" evidence="7">
    <location>
        <begin position="519"/>
        <end position="562"/>
    </location>
</feature>
<dbReference type="CDD" id="cd00338">
    <property type="entry name" value="Ser_Recombinase"/>
    <property type="match status" value="1"/>
</dbReference>
<dbReference type="GO" id="GO:0003677">
    <property type="term" value="F:DNA binding"/>
    <property type="evidence" value="ECO:0007669"/>
    <property type="project" value="UniProtKB-KW"/>
</dbReference>
<dbReference type="PROSITE" id="PS51737">
    <property type="entry name" value="RECOMBINASE_DNA_BIND"/>
    <property type="match status" value="1"/>
</dbReference>
<evidence type="ECO:0000256" key="1">
    <source>
        <dbReference type="ARBA" id="ARBA00022908"/>
    </source>
</evidence>
<dbReference type="PANTHER" id="PTHR30461:SF23">
    <property type="entry name" value="DNA RECOMBINASE-RELATED"/>
    <property type="match status" value="1"/>
</dbReference>
<dbReference type="GO" id="GO:0000150">
    <property type="term" value="F:DNA strand exchange activity"/>
    <property type="evidence" value="ECO:0007669"/>
    <property type="project" value="InterPro"/>
</dbReference>
<dbReference type="InterPro" id="IPR006118">
    <property type="entry name" value="Recombinase_CS"/>
</dbReference>
<dbReference type="PROSITE" id="PS00397">
    <property type="entry name" value="RECOMBINASES_1"/>
    <property type="match status" value="1"/>
</dbReference>
<feature type="domain" description="Resolvase/invertase-type recombinase catalytic" evidence="8">
    <location>
        <begin position="3"/>
        <end position="150"/>
    </location>
</feature>
<evidence type="ECO:0000313" key="10">
    <source>
        <dbReference type="EMBL" id="TCG05558.1"/>
    </source>
</evidence>
<keyword evidence="3" id="KW-0233">DNA recombination</keyword>
<keyword evidence="11" id="KW-1185">Reference proteome</keyword>
<dbReference type="SMART" id="SM00857">
    <property type="entry name" value="Resolvase"/>
    <property type="match status" value="1"/>
</dbReference>
<dbReference type="InterPro" id="IPR025827">
    <property type="entry name" value="Zn_ribbon_recom_dom"/>
</dbReference>
<dbReference type="SUPFAM" id="SSF53041">
    <property type="entry name" value="Resolvase-like"/>
    <property type="match status" value="1"/>
</dbReference>
<dbReference type="InterPro" id="IPR050639">
    <property type="entry name" value="SSR_resolvase"/>
</dbReference>
<name>A0A4V2NGM7_9BURK</name>
<organism evidence="10 11">
    <name type="scientific">Paraburkholderia steynii</name>
    <dbReference type="NCBI Taxonomy" id="1245441"/>
    <lineage>
        <taxon>Bacteria</taxon>
        <taxon>Pseudomonadati</taxon>
        <taxon>Pseudomonadota</taxon>
        <taxon>Betaproteobacteria</taxon>
        <taxon>Burkholderiales</taxon>
        <taxon>Burkholderiaceae</taxon>
        <taxon>Paraburkholderia</taxon>
    </lineage>
</organism>
<feature type="domain" description="Recombinase" evidence="9">
    <location>
        <begin position="159"/>
        <end position="304"/>
    </location>
</feature>
<protein>
    <submittedName>
        <fullName evidence="10">Recombinase family protein</fullName>
    </submittedName>
</protein>
<evidence type="ECO:0000256" key="4">
    <source>
        <dbReference type="PIRSR" id="PIRSR606118-50"/>
    </source>
</evidence>
<feature type="coiled-coil region" evidence="6">
    <location>
        <begin position="408"/>
        <end position="463"/>
    </location>
</feature>
<feature type="active site" description="O-(5'-phospho-DNA)-serine intermediate" evidence="4 5">
    <location>
        <position position="11"/>
    </location>
</feature>
<dbReference type="Pfam" id="PF07508">
    <property type="entry name" value="Recombinase"/>
    <property type="match status" value="1"/>
</dbReference>
<comment type="caution">
    <text evidence="10">The sequence shown here is derived from an EMBL/GenBank/DDBJ whole genome shotgun (WGS) entry which is preliminary data.</text>
</comment>
<evidence type="ECO:0000259" key="9">
    <source>
        <dbReference type="PROSITE" id="PS51737"/>
    </source>
</evidence>
<evidence type="ECO:0000256" key="7">
    <source>
        <dbReference type="SAM" id="MobiDB-lite"/>
    </source>
</evidence>
<keyword evidence="6" id="KW-0175">Coiled coil</keyword>
<dbReference type="InterPro" id="IPR011109">
    <property type="entry name" value="DNA_bind_recombinase_dom"/>
</dbReference>
<evidence type="ECO:0000313" key="11">
    <source>
        <dbReference type="Proteomes" id="UP000294200"/>
    </source>
</evidence>
<reference evidence="10 11" key="1">
    <citation type="submission" date="2017-02" db="EMBL/GenBank/DDBJ databases">
        <title>Paraburkholderia sophoroidis sp. nov. and Paraburkholderia steynii sp. nov. rhizobial symbionts of the fynbos legume Hypocalyptus sophoroides.</title>
        <authorList>
            <person name="Steenkamp E.T."/>
            <person name="Beukes C.W."/>
            <person name="Van Zyl E."/>
            <person name="Avontuur J."/>
            <person name="Chan W.Y."/>
            <person name="Hassen A."/>
            <person name="Palmer M."/>
            <person name="Mthombeni L."/>
            <person name="Phalane F."/>
            <person name="Sereme K."/>
            <person name="Venter S.N."/>
        </authorList>
    </citation>
    <scope>NUCLEOTIDE SEQUENCE [LARGE SCALE GENOMIC DNA]</scope>
    <source>
        <strain evidence="10 11">HC1.1ba</strain>
    </source>
</reference>
<dbReference type="EMBL" id="MWML01000160">
    <property type="protein sequence ID" value="TCG05558.1"/>
    <property type="molecule type" value="Genomic_DNA"/>
</dbReference>
<dbReference type="Pfam" id="PF13408">
    <property type="entry name" value="Zn_ribbon_recom"/>
    <property type="match status" value="1"/>
</dbReference>
<evidence type="ECO:0000259" key="8">
    <source>
        <dbReference type="PROSITE" id="PS51736"/>
    </source>
</evidence>
<sequence>MKVAAIYARVSSDQQKEEKTIASQTAALVEFARSEGYSVPDEWVFQDEGYSGASLVRPGLERVRDLAAADEIQAVLALAPDRLSRKYAYQVLLLEELARHGVAVIFIKAPHSSTPEDQLLLQFQGMIAEYERAQILERSRRGKRHRAKQGEVSVLSGAPYGYRYERKSEDQPACYAVVDAEAEVVRQVYELYTTAGLSINAIARRLSELNVPTRKGAACWEHSTVWAILRNPAYRGMACFGKTQLAARERTNNRTLRQRGGLPGRNSANHELPRDQWIEIPVPALVDPDTFGLAQERLESNRKHASRRTREPSILQGLVHCRQCGYALYRTSTRSSARKIYYYRCLGSDAWRYDGHARCDQKPIRLDLLEQIVWSEIVRLLQDPSLIQAELNRRLETARNSSPARRQQDRVTQELAQVQKRMDRLLTAYQEDLLSLNELRRRMPALRQREQRLQDELRGLSAQLVDQAAYLRLAETLTAFLGRLRGSAATLDVQDRQRITRLLVKEVVVADDRITIRHSIPTATRPPGGAGGGTSRLPGSPNGAHSDQSYLLRPWRAANASR</sequence>
<evidence type="ECO:0000256" key="5">
    <source>
        <dbReference type="PROSITE-ProRule" id="PRU10137"/>
    </source>
</evidence>
<evidence type="ECO:0000256" key="3">
    <source>
        <dbReference type="ARBA" id="ARBA00023172"/>
    </source>
</evidence>